<evidence type="ECO:0000259" key="1">
    <source>
        <dbReference type="PROSITE" id="PS51186"/>
    </source>
</evidence>
<keyword evidence="2" id="KW-0808">Transferase</keyword>
<sequence>MAENSETDDLLDGLIDLLAEYIPEEVGELKHYGVKGMKWGIRKSDPPVSPTTGATLKEKDPDKTVKLKNGDTITLEGTPSSRLTKFLARRNPSKIDEYNDRSYFKIRDKDGKRIGELNLSRDDHDPQALNVVWIGIDKSTRGKGYATAVMKSAIQHAENKKFKAVTLEVPGNSPDARHIYEKLGFKEVYTPPEMKADDPVWGGLTNMRRELGSSKSDEIKHYGVKGMKWGVRKARTGDLNLRASRLERVADGTATKMEKFATAMNSTAANLIRSGGLKKEAARRAKNLRGQEERLATGKAKTSDILKAYGTISISSLALAAHKKSDHKLGS</sequence>
<dbReference type="CDD" id="cd04301">
    <property type="entry name" value="NAT_SF"/>
    <property type="match status" value="1"/>
</dbReference>
<reference evidence="2" key="1">
    <citation type="submission" date="2021-03" db="EMBL/GenBank/DDBJ databases">
        <authorList>
            <person name="Kovalski J.M."/>
            <person name="Chen S.-W."/>
            <person name="Chen P.-H."/>
            <person name="Cheng C.-Y."/>
            <person name="Cheng K.-C."/>
            <person name="Fernandez M."/>
            <person name="Hou T.-K."/>
            <person name="Jiang B.-C."/>
            <person name="Liao C.-L."/>
            <person name="Liao N.-S."/>
            <person name="Lin N.-C."/>
            <person name="Pao T."/>
            <person name="Wong Y.-Y."/>
            <person name="Yang H.-Y."/>
            <person name="Chung H.-M."/>
            <person name="Zack K.M."/>
            <person name="Garlena R.A."/>
            <person name="Russell D.A."/>
            <person name="Jacobs-Sera D."/>
            <person name="Hatfull G.F."/>
        </authorList>
    </citation>
    <scope>NUCLEOTIDE SEQUENCE</scope>
</reference>
<proteinExistence type="predicted"/>
<name>A0A8F3E626_9CAUD</name>
<dbReference type="Pfam" id="PF00583">
    <property type="entry name" value="Acetyltransf_1"/>
    <property type="match status" value="1"/>
</dbReference>
<dbReference type="PROSITE" id="PS51186">
    <property type="entry name" value="GNAT"/>
    <property type="match status" value="1"/>
</dbReference>
<gene>
    <name evidence="2" type="primary">10</name>
    <name evidence="2" type="ORF">PET_TAIDAONE_10</name>
</gene>
<dbReference type="Gene3D" id="3.40.630.30">
    <property type="match status" value="1"/>
</dbReference>
<protein>
    <submittedName>
        <fullName evidence="2">Acetyltransferase</fullName>
    </submittedName>
</protein>
<dbReference type="InterPro" id="IPR000182">
    <property type="entry name" value="GNAT_dom"/>
</dbReference>
<feature type="domain" description="N-acetyltransferase" evidence="1">
    <location>
        <begin position="54"/>
        <end position="212"/>
    </location>
</feature>
<dbReference type="Pfam" id="PF23847">
    <property type="entry name" value="DUF7211"/>
    <property type="match status" value="2"/>
</dbReference>
<evidence type="ECO:0000313" key="2">
    <source>
        <dbReference type="EMBL" id="QWY81409.1"/>
    </source>
</evidence>
<evidence type="ECO:0000313" key="3">
    <source>
        <dbReference type="Proteomes" id="UP000693900"/>
    </source>
</evidence>
<dbReference type="SUPFAM" id="SSF55729">
    <property type="entry name" value="Acyl-CoA N-acyltransferases (Nat)"/>
    <property type="match status" value="1"/>
</dbReference>
<dbReference type="GO" id="GO:0016747">
    <property type="term" value="F:acyltransferase activity, transferring groups other than amino-acyl groups"/>
    <property type="evidence" value="ECO:0007669"/>
    <property type="project" value="InterPro"/>
</dbReference>
<dbReference type="InterPro" id="IPR016181">
    <property type="entry name" value="Acyl_CoA_acyltransferase"/>
</dbReference>
<dbReference type="EMBL" id="MW712736">
    <property type="protein sequence ID" value="QWY81409.1"/>
    <property type="molecule type" value="Genomic_DNA"/>
</dbReference>
<organism evidence="2 3">
    <name type="scientific">Streptomyces phage TaidaOne</name>
    <dbReference type="NCBI Taxonomy" id="2836025"/>
    <lineage>
        <taxon>Viruses</taxon>
        <taxon>Duplodnaviria</taxon>
        <taxon>Heunggongvirae</taxon>
        <taxon>Uroviricota</taxon>
        <taxon>Caudoviricetes</taxon>
        <taxon>Rimavirus</taxon>
        <taxon>Rimavirus rima</taxon>
    </lineage>
</organism>
<dbReference type="PANTHER" id="PTHR43072">
    <property type="entry name" value="N-ACETYLTRANSFERASE"/>
    <property type="match status" value="1"/>
</dbReference>
<accession>A0A8F3E626</accession>
<dbReference type="Proteomes" id="UP000693900">
    <property type="component" value="Segment"/>
</dbReference>
<dbReference type="InterPro" id="IPR055635">
    <property type="entry name" value="DUF7211"/>
</dbReference>